<evidence type="ECO:0000256" key="1">
    <source>
        <dbReference type="SAM" id="MobiDB-lite"/>
    </source>
</evidence>
<dbReference type="EMBL" id="JANPWB010000009">
    <property type="protein sequence ID" value="KAJ1148701.1"/>
    <property type="molecule type" value="Genomic_DNA"/>
</dbReference>
<protein>
    <submittedName>
        <fullName evidence="2">Uncharacterized protein</fullName>
    </submittedName>
</protein>
<sequence length="103" mass="11008">MGLRCRTDNAPSSTPAPCRLSPGPPFAGSRGPRRGIPPPYVTPSKETHARVTAPRAPFMATCVNGTYHSIRRAGGCSARDEPASTKRSARCEAANLLPHTLRR</sequence>
<feature type="region of interest" description="Disordered" evidence="1">
    <location>
        <begin position="1"/>
        <end position="52"/>
    </location>
</feature>
<gene>
    <name evidence="2" type="ORF">NDU88_001529</name>
</gene>
<name>A0AAV7R7E0_PLEWA</name>
<proteinExistence type="predicted"/>
<dbReference type="AlphaFoldDB" id="A0AAV7R7E0"/>
<organism evidence="2 3">
    <name type="scientific">Pleurodeles waltl</name>
    <name type="common">Iberian ribbed newt</name>
    <dbReference type="NCBI Taxonomy" id="8319"/>
    <lineage>
        <taxon>Eukaryota</taxon>
        <taxon>Metazoa</taxon>
        <taxon>Chordata</taxon>
        <taxon>Craniata</taxon>
        <taxon>Vertebrata</taxon>
        <taxon>Euteleostomi</taxon>
        <taxon>Amphibia</taxon>
        <taxon>Batrachia</taxon>
        <taxon>Caudata</taxon>
        <taxon>Salamandroidea</taxon>
        <taxon>Salamandridae</taxon>
        <taxon>Pleurodelinae</taxon>
        <taxon>Pleurodeles</taxon>
    </lineage>
</organism>
<reference evidence="2" key="1">
    <citation type="journal article" date="2022" name="bioRxiv">
        <title>Sequencing and chromosome-scale assembly of the giantPleurodeles waltlgenome.</title>
        <authorList>
            <person name="Brown T."/>
            <person name="Elewa A."/>
            <person name="Iarovenko S."/>
            <person name="Subramanian E."/>
            <person name="Araus A.J."/>
            <person name="Petzold A."/>
            <person name="Susuki M."/>
            <person name="Suzuki K.-i.T."/>
            <person name="Hayashi T."/>
            <person name="Toyoda A."/>
            <person name="Oliveira C."/>
            <person name="Osipova E."/>
            <person name="Leigh N.D."/>
            <person name="Simon A."/>
            <person name="Yun M.H."/>
        </authorList>
    </citation>
    <scope>NUCLEOTIDE SEQUENCE</scope>
    <source>
        <strain evidence="2">20211129_DDA</strain>
        <tissue evidence="2">Liver</tissue>
    </source>
</reference>
<dbReference type="Proteomes" id="UP001066276">
    <property type="component" value="Chromosome 5"/>
</dbReference>
<accession>A0AAV7R7E0</accession>
<evidence type="ECO:0000313" key="3">
    <source>
        <dbReference type="Proteomes" id="UP001066276"/>
    </source>
</evidence>
<comment type="caution">
    <text evidence="2">The sequence shown here is derived from an EMBL/GenBank/DDBJ whole genome shotgun (WGS) entry which is preliminary data.</text>
</comment>
<evidence type="ECO:0000313" key="2">
    <source>
        <dbReference type="EMBL" id="KAJ1148701.1"/>
    </source>
</evidence>
<keyword evidence="3" id="KW-1185">Reference proteome</keyword>